<feature type="transmembrane region" description="Helical" evidence="8">
    <location>
        <begin position="193"/>
        <end position="212"/>
    </location>
</feature>
<gene>
    <name evidence="10" type="ORF">HPB51_021760</name>
</gene>
<feature type="domain" description="Ammonium transporter AmtB-like" evidence="9">
    <location>
        <begin position="151"/>
        <end position="260"/>
    </location>
</feature>
<dbReference type="PANTHER" id="PTHR11730:SF58">
    <property type="entry name" value="AMMONIUM TRANSPORTER"/>
    <property type="match status" value="1"/>
</dbReference>
<keyword evidence="7" id="KW-0924">Ammonia transport</keyword>
<dbReference type="PANTHER" id="PTHR11730">
    <property type="entry name" value="AMMONIUM TRANSPORTER"/>
    <property type="match status" value="1"/>
</dbReference>
<dbReference type="EMBL" id="JABSTU010000008">
    <property type="protein sequence ID" value="KAH8024139.1"/>
    <property type="molecule type" value="Genomic_DNA"/>
</dbReference>
<dbReference type="PROSITE" id="PS01219">
    <property type="entry name" value="AMMONIUM_TRANSP"/>
    <property type="match status" value="1"/>
</dbReference>
<evidence type="ECO:0000256" key="4">
    <source>
        <dbReference type="ARBA" id="ARBA00022692"/>
    </source>
</evidence>
<feature type="transmembrane region" description="Helical" evidence="8">
    <location>
        <begin position="232"/>
        <end position="258"/>
    </location>
</feature>
<dbReference type="VEuPathDB" id="VectorBase:LOC119172663"/>
<evidence type="ECO:0000259" key="9">
    <source>
        <dbReference type="Pfam" id="PF00909"/>
    </source>
</evidence>
<keyword evidence="11" id="KW-1185">Reference proteome</keyword>
<protein>
    <recommendedName>
        <fullName evidence="9">Ammonium transporter AmtB-like domain-containing protein</fullName>
    </recommendedName>
</protein>
<evidence type="ECO:0000256" key="8">
    <source>
        <dbReference type="SAM" id="Phobius"/>
    </source>
</evidence>
<dbReference type="InterPro" id="IPR029020">
    <property type="entry name" value="Ammonium/urea_transptr"/>
</dbReference>
<sequence length="343" mass="36717">MAEDPAPTRSAASALSSWTRSSEVMGEEFAMFIFQLSFATTATTIVSGAMAERTNFHAYCLFSALSTLMYCIPAGWVWSRHGFLNGIGVIDFAGSACVHLLGGTSGLISALVLGPRLSWDRHSRPRMGNPTNAYDWCIHLVFTSHGSVSPISAGSGFLPSWEALLIGAVGGLCTTPVPSLLRRWLSVDDPVNAAAIHGVGGLWGMLAVGLFLDTTRYQGLRHHRLGLFKGGGGSLLGIQFAACLTIIAWSAGVTFLVLKARHACHEAEDVLVEHKEMERAANVDDDVSPVDCASPDSQRGAATPFWEAMNSECHDGLANKDSMSQQEVTIRLVANYRSNCTIA</sequence>
<feature type="transmembrane region" description="Helical" evidence="8">
    <location>
        <begin position="29"/>
        <end position="51"/>
    </location>
</feature>
<evidence type="ECO:0000313" key="10">
    <source>
        <dbReference type="EMBL" id="KAH8024139.1"/>
    </source>
</evidence>
<dbReference type="Gene3D" id="1.10.3430.10">
    <property type="entry name" value="Ammonium transporter AmtB like domains"/>
    <property type="match status" value="2"/>
</dbReference>
<feature type="transmembrane region" description="Helical" evidence="8">
    <location>
        <begin position="58"/>
        <end position="78"/>
    </location>
</feature>
<evidence type="ECO:0000256" key="6">
    <source>
        <dbReference type="ARBA" id="ARBA00023136"/>
    </source>
</evidence>
<evidence type="ECO:0000313" key="11">
    <source>
        <dbReference type="Proteomes" id="UP000821866"/>
    </source>
</evidence>
<evidence type="ECO:0000256" key="5">
    <source>
        <dbReference type="ARBA" id="ARBA00022989"/>
    </source>
</evidence>
<dbReference type="GO" id="GO:0008519">
    <property type="term" value="F:ammonium channel activity"/>
    <property type="evidence" value="ECO:0007669"/>
    <property type="project" value="InterPro"/>
</dbReference>
<evidence type="ECO:0000256" key="1">
    <source>
        <dbReference type="ARBA" id="ARBA00004141"/>
    </source>
</evidence>
<comment type="caution">
    <text evidence="10">The sequence shown here is derived from an EMBL/GenBank/DDBJ whole genome shotgun (WGS) entry which is preliminary data.</text>
</comment>
<dbReference type="AlphaFoldDB" id="A0A9J6DPX1"/>
<dbReference type="Pfam" id="PF00909">
    <property type="entry name" value="Ammonium_transp"/>
    <property type="match status" value="2"/>
</dbReference>
<feature type="transmembrane region" description="Helical" evidence="8">
    <location>
        <begin position="90"/>
        <end position="113"/>
    </location>
</feature>
<feature type="domain" description="Ammonium transporter AmtB-like" evidence="9">
    <location>
        <begin position="22"/>
        <end position="121"/>
    </location>
</feature>
<dbReference type="GO" id="GO:0005886">
    <property type="term" value="C:plasma membrane"/>
    <property type="evidence" value="ECO:0007669"/>
    <property type="project" value="TreeGrafter"/>
</dbReference>
<comment type="similarity">
    <text evidence="2">Belongs to the ammonia transporter channel (TC 1.A.11.2) family.</text>
</comment>
<keyword evidence="3" id="KW-0813">Transport</keyword>
<reference evidence="10" key="1">
    <citation type="journal article" date="2020" name="Cell">
        <title>Large-Scale Comparative Analyses of Tick Genomes Elucidate Their Genetic Diversity and Vector Capacities.</title>
        <authorList>
            <consortium name="Tick Genome and Microbiome Consortium (TIGMIC)"/>
            <person name="Jia N."/>
            <person name="Wang J."/>
            <person name="Shi W."/>
            <person name="Du L."/>
            <person name="Sun Y."/>
            <person name="Zhan W."/>
            <person name="Jiang J.F."/>
            <person name="Wang Q."/>
            <person name="Zhang B."/>
            <person name="Ji P."/>
            <person name="Bell-Sakyi L."/>
            <person name="Cui X.M."/>
            <person name="Yuan T.T."/>
            <person name="Jiang B.G."/>
            <person name="Yang W.F."/>
            <person name="Lam T.T."/>
            <person name="Chang Q.C."/>
            <person name="Ding S.J."/>
            <person name="Wang X.J."/>
            <person name="Zhu J.G."/>
            <person name="Ruan X.D."/>
            <person name="Zhao L."/>
            <person name="Wei J.T."/>
            <person name="Ye R.Z."/>
            <person name="Que T.C."/>
            <person name="Du C.H."/>
            <person name="Zhou Y.H."/>
            <person name="Cheng J.X."/>
            <person name="Dai P.F."/>
            <person name="Guo W.B."/>
            <person name="Han X.H."/>
            <person name="Huang E.J."/>
            <person name="Li L.F."/>
            <person name="Wei W."/>
            <person name="Gao Y.C."/>
            <person name="Liu J.Z."/>
            <person name="Shao H.Z."/>
            <person name="Wang X."/>
            <person name="Wang C.C."/>
            <person name="Yang T.C."/>
            <person name="Huo Q.B."/>
            <person name="Li W."/>
            <person name="Chen H.Y."/>
            <person name="Chen S.E."/>
            <person name="Zhou L.G."/>
            <person name="Ni X.B."/>
            <person name="Tian J.H."/>
            <person name="Sheng Y."/>
            <person name="Liu T."/>
            <person name="Pan Y.S."/>
            <person name="Xia L.Y."/>
            <person name="Li J."/>
            <person name="Zhao F."/>
            <person name="Cao W.C."/>
        </authorList>
    </citation>
    <scope>NUCLEOTIDE SEQUENCE</scope>
    <source>
        <strain evidence="10">Rmic-2018</strain>
    </source>
</reference>
<dbReference type="Proteomes" id="UP000821866">
    <property type="component" value="Chromosome 6"/>
</dbReference>
<proteinExistence type="inferred from homology"/>
<evidence type="ECO:0000256" key="3">
    <source>
        <dbReference type="ARBA" id="ARBA00022448"/>
    </source>
</evidence>
<organism evidence="10 11">
    <name type="scientific">Rhipicephalus microplus</name>
    <name type="common">Cattle tick</name>
    <name type="synonym">Boophilus microplus</name>
    <dbReference type="NCBI Taxonomy" id="6941"/>
    <lineage>
        <taxon>Eukaryota</taxon>
        <taxon>Metazoa</taxon>
        <taxon>Ecdysozoa</taxon>
        <taxon>Arthropoda</taxon>
        <taxon>Chelicerata</taxon>
        <taxon>Arachnida</taxon>
        <taxon>Acari</taxon>
        <taxon>Parasitiformes</taxon>
        <taxon>Ixodida</taxon>
        <taxon>Ixodoidea</taxon>
        <taxon>Ixodidae</taxon>
        <taxon>Rhipicephalinae</taxon>
        <taxon>Rhipicephalus</taxon>
        <taxon>Boophilus</taxon>
    </lineage>
</organism>
<keyword evidence="4 8" id="KW-0812">Transmembrane</keyword>
<dbReference type="GO" id="GO:0097272">
    <property type="term" value="P:ammonium homeostasis"/>
    <property type="evidence" value="ECO:0007669"/>
    <property type="project" value="TreeGrafter"/>
</dbReference>
<dbReference type="SUPFAM" id="SSF111352">
    <property type="entry name" value="Ammonium transporter"/>
    <property type="match status" value="1"/>
</dbReference>
<dbReference type="InterPro" id="IPR018047">
    <property type="entry name" value="Ammonium_transpt_CS"/>
</dbReference>
<keyword evidence="6 8" id="KW-0472">Membrane</keyword>
<comment type="subcellular location">
    <subcellularLocation>
        <location evidence="1">Membrane</location>
        <topology evidence="1">Multi-pass membrane protein</topology>
    </subcellularLocation>
</comment>
<reference evidence="10" key="2">
    <citation type="submission" date="2021-09" db="EMBL/GenBank/DDBJ databases">
        <authorList>
            <person name="Jia N."/>
            <person name="Wang J."/>
            <person name="Shi W."/>
            <person name="Du L."/>
            <person name="Sun Y."/>
            <person name="Zhan W."/>
            <person name="Jiang J."/>
            <person name="Wang Q."/>
            <person name="Zhang B."/>
            <person name="Ji P."/>
            <person name="Sakyi L.B."/>
            <person name="Cui X."/>
            <person name="Yuan T."/>
            <person name="Jiang B."/>
            <person name="Yang W."/>
            <person name="Lam T.T.-Y."/>
            <person name="Chang Q."/>
            <person name="Ding S."/>
            <person name="Wang X."/>
            <person name="Zhu J."/>
            <person name="Ruan X."/>
            <person name="Zhao L."/>
            <person name="Wei J."/>
            <person name="Que T."/>
            <person name="Du C."/>
            <person name="Cheng J."/>
            <person name="Dai P."/>
            <person name="Han X."/>
            <person name="Huang E."/>
            <person name="Gao Y."/>
            <person name="Liu J."/>
            <person name="Shao H."/>
            <person name="Ye R."/>
            <person name="Li L."/>
            <person name="Wei W."/>
            <person name="Wang X."/>
            <person name="Wang C."/>
            <person name="Huo Q."/>
            <person name="Li W."/>
            <person name="Guo W."/>
            <person name="Chen H."/>
            <person name="Chen S."/>
            <person name="Zhou L."/>
            <person name="Zhou L."/>
            <person name="Ni X."/>
            <person name="Tian J."/>
            <person name="Zhou Y."/>
            <person name="Sheng Y."/>
            <person name="Liu T."/>
            <person name="Pan Y."/>
            <person name="Xia L."/>
            <person name="Li J."/>
            <person name="Zhao F."/>
            <person name="Cao W."/>
        </authorList>
    </citation>
    <scope>NUCLEOTIDE SEQUENCE</scope>
    <source>
        <strain evidence="10">Rmic-2018</strain>
        <tissue evidence="10">Larvae</tissue>
    </source>
</reference>
<accession>A0A9J6DPX1</accession>
<dbReference type="VEuPathDB" id="VectorBase:LOC119172661"/>
<keyword evidence="5 8" id="KW-1133">Transmembrane helix</keyword>
<name>A0A9J6DPX1_RHIMP</name>
<evidence type="ECO:0000256" key="7">
    <source>
        <dbReference type="ARBA" id="ARBA00023177"/>
    </source>
</evidence>
<dbReference type="InterPro" id="IPR024041">
    <property type="entry name" value="NH4_transpt_AmtB-like_dom"/>
</dbReference>
<evidence type="ECO:0000256" key="2">
    <source>
        <dbReference type="ARBA" id="ARBA00005887"/>
    </source>
</evidence>